<organism evidence="1 2">
    <name type="scientific">Caenorhabditis angaria</name>
    <dbReference type="NCBI Taxonomy" id="860376"/>
    <lineage>
        <taxon>Eukaryota</taxon>
        <taxon>Metazoa</taxon>
        <taxon>Ecdysozoa</taxon>
        <taxon>Nematoda</taxon>
        <taxon>Chromadorea</taxon>
        <taxon>Rhabditida</taxon>
        <taxon>Rhabditina</taxon>
        <taxon>Rhabditomorpha</taxon>
        <taxon>Rhabditoidea</taxon>
        <taxon>Rhabditidae</taxon>
        <taxon>Peloderinae</taxon>
        <taxon>Caenorhabditis</taxon>
    </lineage>
</organism>
<dbReference type="Proteomes" id="UP001152747">
    <property type="component" value="Unassembled WGS sequence"/>
</dbReference>
<reference evidence="1" key="1">
    <citation type="submission" date="2022-11" db="EMBL/GenBank/DDBJ databases">
        <authorList>
            <person name="Kikuchi T."/>
        </authorList>
    </citation>
    <scope>NUCLEOTIDE SEQUENCE</scope>
    <source>
        <strain evidence="1">PS1010</strain>
    </source>
</reference>
<dbReference type="EMBL" id="CANHGI010000003">
    <property type="protein sequence ID" value="CAI5446717.1"/>
    <property type="molecule type" value="Genomic_DNA"/>
</dbReference>
<sequence>MQLFVSLHDHEDVRHSEFVFIFNAKTTLNRLVECIAVRFNIPLLHLKLFTTGGEIIRFHLNWKLSQMNLNHLDNVIVKHDKLVNWVQFLSSLETVKNAKNSRLIKWELDSASQQLPVLVNSKFFLAYVKFDSTPRMFFEEFGNCLYLNSEFKTIEIASKHYFSIILKDNPACPNLQFKCVNKRRARLGLQGGLECHIYEQGQLAKIYHVKIHTKKGTIARQHKL</sequence>
<dbReference type="OrthoDB" id="5850907at2759"/>
<proteinExistence type="predicted"/>
<dbReference type="AlphaFoldDB" id="A0A9P1IJM0"/>
<keyword evidence="2" id="KW-1185">Reference proteome</keyword>
<name>A0A9P1IJM0_9PELO</name>
<protein>
    <submittedName>
        <fullName evidence="1">Uncharacterized protein</fullName>
    </submittedName>
</protein>
<evidence type="ECO:0000313" key="1">
    <source>
        <dbReference type="EMBL" id="CAI5446717.1"/>
    </source>
</evidence>
<comment type="caution">
    <text evidence="1">The sequence shown here is derived from an EMBL/GenBank/DDBJ whole genome shotgun (WGS) entry which is preliminary data.</text>
</comment>
<gene>
    <name evidence="1" type="ORF">CAMP_LOCUS9354</name>
</gene>
<accession>A0A9P1IJM0</accession>
<evidence type="ECO:0000313" key="2">
    <source>
        <dbReference type="Proteomes" id="UP001152747"/>
    </source>
</evidence>